<accession>A0A0M8P9E0</accession>
<feature type="region of interest" description="Disordered" evidence="1">
    <location>
        <begin position="1"/>
        <end position="51"/>
    </location>
</feature>
<comment type="caution">
    <text evidence="2">The sequence shown here is derived from an EMBL/GenBank/DDBJ whole genome shotgun (WGS) entry which is preliminary data.</text>
</comment>
<reference evidence="2 3" key="1">
    <citation type="submission" date="2015-08" db="EMBL/GenBank/DDBJ databases">
        <title>Genome sequencing of Penicillium nordicum.</title>
        <authorList>
            <person name="Nguyen H.D."/>
            <person name="Seifert K.A."/>
        </authorList>
    </citation>
    <scope>NUCLEOTIDE SEQUENCE [LARGE SCALE GENOMIC DNA]</scope>
    <source>
        <strain evidence="2 3">DAOMC 185683</strain>
    </source>
</reference>
<proteinExistence type="predicted"/>
<keyword evidence="3" id="KW-1185">Reference proteome</keyword>
<name>A0A0M8P9E0_9EURO</name>
<evidence type="ECO:0000313" key="3">
    <source>
        <dbReference type="Proteomes" id="UP000037696"/>
    </source>
</evidence>
<dbReference type="OrthoDB" id="5350472at2759"/>
<sequence length="109" mass="11709">MPQLGSVTVTVTVTQSPPPSLPKSTLPAGSPTKSTSEVPHVPPFIAPPGWTTRPGSPRFECEWDGVDSEGQKIARSYGLAPGRPLLEDDDASLTIFQSGDKLYLWLCFI</sequence>
<dbReference type="EMBL" id="LHQQ01000081">
    <property type="protein sequence ID" value="KOS43421.1"/>
    <property type="molecule type" value="Genomic_DNA"/>
</dbReference>
<evidence type="ECO:0000313" key="2">
    <source>
        <dbReference type="EMBL" id="KOS43421.1"/>
    </source>
</evidence>
<dbReference type="Proteomes" id="UP000037696">
    <property type="component" value="Unassembled WGS sequence"/>
</dbReference>
<protein>
    <submittedName>
        <fullName evidence="2">Uncharacterized protein</fullName>
    </submittedName>
</protein>
<evidence type="ECO:0000256" key="1">
    <source>
        <dbReference type="SAM" id="MobiDB-lite"/>
    </source>
</evidence>
<dbReference type="AlphaFoldDB" id="A0A0M8P9E0"/>
<gene>
    <name evidence="2" type="ORF">ACN38_g5654</name>
</gene>
<organism evidence="2 3">
    <name type="scientific">Penicillium nordicum</name>
    <dbReference type="NCBI Taxonomy" id="229535"/>
    <lineage>
        <taxon>Eukaryota</taxon>
        <taxon>Fungi</taxon>
        <taxon>Dikarya</taxon>
        <taxon>Ascomycota</taxon>
        <taxon>Pezizomycotina</taxon>
        <taxon>Eurotiomycetes</taxon>
        <taxon>Eurotiomycetidae</taxon>
        <taxon>Eurotiales</taxon>
        <taxon>Aspergillaceae</taxon>
        <taxon>Penicillium</taxon>
    </lineage>
</organism>